<dbReference type="PANTHER" id="PTHR10395">
    <property type="entry name" value="URICASE AND TRANSTHYRETIN-RELATED"/>
    <property type="match status" value="1"/>
</dbReference>
<feature type="region of interest" description="Disordered" evidence="8">
    <location>
        <begin position="1"/>
        <end position="38"/>
    </location>
</feature>
<dbReference type="InterPro" id="IPR014306">
    <property type="entry name" value="Hydroxyisourate_hydrolase"/>
</dbReference>
<gene>
    <name evidence="10" type="primary">uraH</name>
    <name evidence="10" type="ORF">RB614_32590</name>
</gene>
<dbReference type="PROSITE" id="PS00768">
    <property type="entry name" value="TRANSTHYRETIN_1"/>
    <property type="match status" value="1"/>
</dbReference>
<evidence type="ECO:0000256" key="4">
    <source>
        <dbReference type="ARBA" id="ARBA00011881"/>
    </source>
</evidence>
<organism evidence="10 11">
    <name type="scientific">Phytohabitans maris</name>
    <dbReference type="NCBI Taxonomy" id="3071409"/>
    <lineage>
        <taxon>Bacteria</taxon>
        <taxon>Bacillati</taxon>
        <taxon>Actinomycetota</taxon>
        <taxon>Actinomycetes</taxon>
        <taxon>Micromonosporales</taxon>
        <taxon>Micromonosporaceae</taxon>
    </lineage>
</organism>
<keyword evidence="5 7" id="KW-0659">Purine metabolism</keyword>
<accession>A0ABU0ZQF6</accession>
<dbReference type="Gene3D" id="2.60.40.180">
    <property type="entry name" value="Transthyretin/hydroxyisourate hydrolase domain"/>
    <property type="match status" value="1"/>
</dbReference>
<dbReference type="InterPro" id="IPR000895">
    <property type="entry name" value="Transthyretin/HIU_hydrolase"/>
</dbReference>
<evidence type="ECO:0000313" key="10">
    <source>
        <dbReference type="EMBL" id="MDQ7909269.1"/>
    </source>
</evidence>
<dbReference type="RefSeq" id="WP_308716525.1">
    <property type="nucleotide sequence ID" value="NZ_JAVHUY010000039.1"/>
</dbReference>
<comment type="subunit">
    <text evidence="4 7">Homotetramer.</text>
</comment>
<evidence type="ECO:0000256" key="5">
    <source>
        <dbReference type="ARBA" id="ARBA00022631"/>
    </source>
</evidence>
<protein>
    <recommendedName>
        <fullName evidence="7">5-hydroxyisourate hydrolase</fullName>
        <shortName evidence="7">HIU hydrolase</shortName>
        <shortName evidence="7">HIUHase</shortName>
        <ecNumber evidence="7">3.5.2.17</ecNumber>
    </recommendedName>
</protein>
<comment type="function">
    <text evidence="2">Catalyzes the hydrolysis of 5-hydroxyisourate (HIU) to 2-oxo-4-hydroxy-4-carboxy-5-ureidoimidazoline (OHCU).</text>
</comment>
<dbReference type="PRINTS" id="PR00189">
    <property type="entry name" value="TRNSTHYRETIN"/>
</dbReference>
<comment type="similarity">
    <text evidence="3 7">Belongs to the transthyretin family. 5-hydroxyisourate hydrolase subfamily.</text>
</comment>
<dbReference type="InterPro" id="IPR036817">
    <property type="entry name" value="Transthyretin/HIU_hydrolase_sf"/>
</dbReference>
<keyword evidence="11" id="KW-1185">Reference proteome</keyword>
<dbReference type="SMART" id="SM00095">
    <property type="entry name" value="TR_THY"/>
    <property type="match status" value="1"/>
</dbReference>
<dbReference type="CDD" id="cd05822">
    <property type="entry name" value="TLP_HIUase"/>
    <property type="match status" value="1"/>
</dbReference>
<dbReference type="PANTHER" id="PTHR10395:SF7">
    <property type="entry name" value="5-HYDROXYISOURATE HYDROLASE"/>
    <property type="match status" value="1"/>
</dbReference>
<evidence type="ECO:0000256" key="7">
    <source>
        <dbReference type="RuleBase" id="RU361270"/>
    </source>
</evidence>
<comment type="caution">
    <text evidence="10">The sequence shown here is derived from an EMBL/GenBank/DDBJ whole genome shotgun (WGS) entry which is preliminary data.</text>
</comment>
<dbReference type="Pfam" id="PF00576">
    <property type="entry name" value="Transthyretin"/>
    <property type="match status" value="1"/>
</dbReference>
<keyword evidence="6 7" id="KW-0378">Hydrolase</keyword>
<feature type="domain" description="Transthyretin/hydroxyisourate hydrolase" evidence="9">
    <location>
        <begin position="1"/>
        <end position="104"/>
    </location>
</feature>
<evidence type="ECO:0000313" key="11">
    <source>
        <dbReference type="Proteomes" id="UP001230908"/>
    </source>
</evidence>
<name>A0ABU0ZQF6_9ACTN</name>
<sequence>MSLSTHVLDNATGEPARGVPVRLERRDGDGWTPVADGRTDTDGRLRDWVPAGAWGAGVYRLVFDTAAHSAFFPEVAVAFRVADAARHHHVPLLLSPYGYTTYRGS</sequence>
<evidence type="ECO:0000256" key="8">
    <source>
        <dbReference type="SAM" id="MobiDB-lite"/>
    </source>
</evidence>
<evidence type="ECO:0000256" key="6">
    <source>
        <dbReference type="ARBA" id="ARBA00022801"/>
    </source>
</evidence>
<dbReference type="Proteomes" id="UP001230908">
    <property type="component" value="Unassembled WGS sequence"/>
</dbReference>
<reference evidence="10 11" key="1">
    <citation type="submission" date="2023-08" db="EMBL/GenBank/DDBJ databases">
        <title>Phytohabitans sansha sp. nov., isolated from marine sediment.</title>
        <authorList>
            <person name="Zhao Y."/>
            <person name="Yi K."/>
        </authorList>
    </citation>
    <scope>NUCLEOTIDE SEQUENCE [LARGE SCALE GENOMIC DNA]</scope>
    <source>
        <strain evidence="10 11">ZYX-F-186</strain>
    </source>
</reference>
<comment type="catalytic activity">
    <reaction evidence="1 7">
        <text>5-hydroxyisourate + H2O = 5-hydroxy-2-oxo-4-ureido-2,5-dihydro-1H-imidazole-5-carboxylate + H(+)</text>
        <dbReference type="Rhea" id="RHEA:23736"/>
        <dbReference type="ChEBI" id="CHEBI:15377"/>
        <dbReference type="ChEBI" id="CHEBI:15378"/>
        <dbReference type="ChEBI" id="CHEBI:18072"/>
        <dbReference type="ChEBI" id="CHEBI:58639"/>
        <dbReference type="EC" id="3.5.2.17"/>
    </reaction>
</comment>
<dbReference type="EMBL" id="JAVHUY010000039">
    <property type="protein sequence ID" value="MDQ7909269.1"/>
    <property type="molecule type" value="Genomic_DNA"/>
</dbReference>
<dbReference type="NCBIfam" id="TIGR02962">
    <property type="entry name" value="hdxy_isourate"/>
    <property type="match status" value="1"/>
</dbReference>
<evidence type="ECO:0000259" key="9">
    <source>
        <dbReference type="SMART" id="SM00095"/>
    </source>
</evidence>
<dbReference type="SUPFAM" id="SSF49472">
    <property type="entry name" value="Transthyretin (synonym: prealbumin)"/>
    <property type="match status" value="1"/>
</dbReference>
<evidence type="ECO:0000256" key="3">
    <source>
        <dbReference type="ARBA" id="ARBA00009850"/>
    </source>
</evidence>
<dbReference type="EC" id="3.5.2.17" evidence="7"/>
<evidence type="ECO:0000256" key="1">
    <source>
        <dbReference type="ARBA" id="ARBA00001043"/>
    </source>
</evidence>
<dbReference type="InterPro" id="IPR023418">
    <property type="entry name" value="Thyroxine_BS"/>
</dbReference>
<proteinExistence type="inferred from homology"/>
<dbReference type="InterPro" id="IPR023416">
    <property type="entry name" value="Transthyretin/HIU_hydrolase_d"/>
</dbReference>
<evidence type="ECO:0000256" key="2">
    <source>
        <dbReference type="ARBA" id="ARBA00002704"/>
    </source>
</evidence>
<dbReference type="GO" id="GO:0033971">
    <property type="term" value="F:hydroxyisourate hydrolase activity"/>
    <property type="evidence" value="ECO:0007669"/>
    <property type="project" value="UniProtKB-EC"/>
</dbReference>